<keyword evidence="2 5" id="KW-0812">Transmembrane</keyword>
<proteinExistence type="predicted"/>
<comment type="subcellular location">
    <subcellularLocation>
        <location evidence="1">Membrane</location>
        <topology evidence="1">Multi-pass membrane protein</topology>
    </subcellularLocation>
</comment>
<accession>A0ABR3UDB4</accession>
<dbReference type="RefSeq" id="XP_069304771.1">
    <property type="nucleotide sequence ID" value="XM_069453772.1"/>
</dbReference>
<dbReference type="InterPro" id="IPR051415">
    <property type="entry name" value="LAAT-1"/>
</dbReference>
<dbReference type="InterPro" id="IPR006603">
    <property type="entry name" value="PQ-loop_rpt"/>
</dbReference>
<keyword evidence="7" id="KW-1185">Reference proteome</keyword>
<evidence type="ECO:0000313" key="7">
    <source>
        <dbReference type="Proteomes" id="UP001578633"/>
    </source>
</evidence>
<evidence type="ECO:0000256" key="2">
    <source>
        <dbReference type="ARBA" id="ARBA00022692"/>
    </source>
</evidence>
<dbReference type="Pfam" id="PF04193">
    <property type="entry name" value="PQ-loop"/>
    <property type="match status" value="1"/>
</dbReference>
<comment type="caution">
    <text evidence="6">The sequence shown here is derived from an EMBL/GenBank/DDBJ whole genome shotgun (WGS) entry which is preliminary data.</text>
</comment>
<feature type="transmembrane region" description="Helical" evidence="5">
    <location>
        <begin position="68"/>
        <end position="90"/>
    </location>
</feature>
<gene>
    <name evidence="6" type="ORF">ACET3X_007608</name>
</gene>
<organism evidence="6 7">
    <name type="scientific">Alternaria dauci</name>
    <dbReference type="NCBI Taxonomy" id="48095"/>
    <lineage>
        <taxon>Eukaryota</taxon>
        <taxon>Fungi</taxon>
        <taxon>Dikarya</taxon>
        <taxon>Ascomycota</taxon>
        <taxon>Pezizomycotina</taxon>
        <taxon>Dothideomycetes</taxon>
        <taxon>Pleosporomycetidae</taxon>
        <taxon>Pleosporales</taxon>
        <taxon>Pleosporineae</taxon>
        <taxon>Pleosporaceae</taxon>
        <taxon>Alternaria</taxon>
        <taxon>Alternaria sect. Porri</taxon>
    </lineage>
</organism>
<feature type="transmembrane region" description="Helical" evidence="5">
    <location>
        <begin position="102"/>
        <end position="122"/>
    </location>
</feature>
<dbReference type="PANTHER" id="PTHR16201">
    <property type="entry name" value="SEVEN TRANSMEMBRANE PROTEIN 1-RELATED"/>
    <property type="match status" value="1"/>
</dbReference>
<evidence type="ECO:0000313" key="6">
    <source>
        <dbReference type="EMBL" id="KAL1794187.1"/>
    </source>
</evidence>
<evidence type="ECO:0000256" key="3">
    <source>
        <dbReference type="ARBA" id="ARBA00022989"/>
    </source>
</evidence>
<feature type="transmembrane region" description="Helical" evidence="5">
    <location>
        <begin position="193"/>
        <end position="218"/>
    </location>
</feature>
<evidence type="ECO:0008006" key="8">
    <source>
        <dbReference type="Google" id="ProtNLM"/>
    </source>
</evidence>
<dbReference type="EMBL" id="JBHGVX010000007">
    <property type="protein sequence ID" value="KAL1794187.1"/>
    <property type="molecule type" value="Genomic_DNA"/>
</dbReference>
<protein>
    <recommendedName>
        <fullName evidence="8">PQ loop repeat protein</fullName>
    </recommendedName>
</protein>
<keyword evidence="3 5" id="KW-1133">Transmembrane helix</keyword>
<dbReference type="SMART" id="SM00679">
    <property type="entry name" value="CTNS"/>
    <property type="match status" value="1"/>
</dbReference>
<name>A0ABR3UDB4_9PLEO</name>
<feature type="transmembrane region" description="Helical" evidence="5">
    <location>
        <begin position="134"/>
        <end position="152"/>
    </location>
</feature>
<dbReference type="PANTHER" id="PTHR16201:SF37">
    <property type="entry name" value="PQ-LOOP REPEAT-CONTAINING PROTEIN"/>
    <property type="match status" value="1"/>
</dbReference>
<dbReference type="GeneID" id="96087930"/>
<dbReference type="Proteomes" id="UP001578633">
    <property type="component" value="Chromosome 7"/>
</dbReference>
<evidence type="ECO:0000256" key="5">
    <source>
        <dbReference type="SAM" id="Phobius"/>
    </source>
</evidence>
<evidence type="ECO:0000256" key="1">
    <source>
        <dbReference type="ARBA" id="ARBA00004141"/>
    </source>
</evidence>
<reference evidence="6 7" key="1">
    <citation type="submission" date="2024-09" db="EMBL/GenBank/DDBJ databases">
        <title>T2T genomes of carrot and Alternaria dauci and their utility for understanding host-pathogen interaction during carrot leaf blight disease.</title>
        <authorList>
            <person name="Liu W."/>
            <person name="Xu S."/>
            <person name="Ou C."/>
            <person name="Liu X."/>
            <person name="Zhuang F."/>
            <person name="Deng X.W."/>
        </authorList>
    </citation>
    <scope>NUCLEOTIDE SEQUENCE [LARGE SCALE GENOMIC DNA]</scope>
    <source>
        <strain evidence="6 7">A2016</strain>
    </source>
</reference>
<sequence length="294" mass="32889">MAPQTSIPPAANVLGTIGTICWCVQLVPQIYRNWRTKSTEGLPGSMMLLWSISGVPFGVYAITQQFNIPLIVQPQCFCVLCGVSWAQCLVCSKKWRTWTASLLLLSLLVFFAGIEIGLVYALRKPYSRGLEWPVLLIGIVAFLTLIAGYMPIPFELLKRRGRVVGIDFIFLTIDWNGAFFSLMALVAQNQFDVLFGTMYALCCAIEMSMVASHMVWLIRTRGIRKRAKETGKTFDEFEEGVEWQSRGVNFEKKIKHLFSKKSIAEEDRLPIIGVADALASPEEVTPKTVPNAVV</sequence>
<keyword evidence="4 5" id="KW-0472">Membrane</keyword>
<evidence type="ECO:0000256" key="4">
    <source>
        <dbReference type="ARBA" id="ARBA00023136"/>
    </source>
</evidence>
<feature type="transmembrane region" description="Helical" evidence="5">
    <location>
        <begin position="164"/>
        <end position="187"/>
    </location>
</feature>
<dbReference type="Gene3D" id="1.20.1280.290">
    <property type="match status" value="1"/>
</dbReference>
<feature type="transmembrane region" description="Helical" evidence="5">
    <location>
        <begin position="43"/>
        <end position="62"/>
    </location>
</feature>
<feature type="transmembrane region" description="Helical" evidence="5">
    <location>
        <begin position="12"/>
        <end position="31"/>
    </location>
</feature>